<dbReference type="GO" id="GO:0046872">
    <property type="term" value="F:metal ion binding"/>
    <property type="evidence" value="ECO:0007669"/>
    <property type="project" value="UniProtKB-KW"/>
</dbReference>
<evidence type="ECO:0000256" key="1">
    <source>
        <dbReference type="ARBA" id="ARBA00001947"/>
    </source>
</evidence>
<dbReference type="AlphaFoldDB" id="A0A160TZY7"/>
<evidence type="ECO:0000256" key="7">
    <source>
        <dbReference type="SAM" id="Phobius"/>
    </source>
</evidence>
<comment type="cofactor">
    <cofactor evidence="1">
        <name>Zn(2+)</name>
        <dbReference type="ChEBI" id="CHEBI:29105"/>
    </cofactor>
</comment>
<keyword evidence="7" id="KW-0472">Membrane</keyword>
<sequence>MRLPRHAYGHKTRSSGIGGLLRSRFSLILVGLFLLFLYWQANQTEVPFSGRKQLNTVPIEKEVQLGQQSYIQILNQEQQQGNDVLCADGNNCEGTEAEYTQAVREIGARLQRAAVELEQDLLRQGASFTPVADQFDWTYYVVDSDTPNAFCLPGGYVAIYTGILDITGNYDGKVDAEDISDLDKLAVVMGHEIGHALAHHGAERVSQQRVVQFGQIAVGVGLGDMDASQQRAIMQAFGIAAQGGMLAYSRKHETEADKIGLDLLVRACYDPREAPDLWERMGQIGGGQRPPEWMSTHPASETRAENFRKWMPEAIAEYERRCEPLG</sequence>
<gene>
    <name evidence="9" type="ORF">MGWOODY_Hyp104</name>
</gene>
<proteinExistence type="predicted"/>
<keyword evidence="3" id="KW-0479">Metal-binding</keyword>
<evidence type="ECO:0000256" key="4">
    <source>
        <dbReference type="ARBA" id="ARBA00022801"/>
    </source>
</evidence>
<dbReference type="EMBL" id="CZQD01000013">
    <property type="protein sequence ID" value="CUS55834.1"/>
    <property type="molecule type" value="Genomic_DNA"/>
</dbReference>
<keyword evidence="2 9" id="KW-0645">Protease</keyword>
<keyword evidence="4" id="KW-0378">Hydrolase</keyword>
<dbReference type="GO" id="GO:0016020">
    <property type="term" value="C:membrane"/>
    <property type="evidence" value="ECO:0007669"/>
    <property type="project" value="TreeGrafter"/>
</dbReference>
<keyword evidence="6" id="KW-0482">Metalloprotease</keyword>
<evidence type="ECO:0000256" key="2">
    <source>
        <dbReference type="ARBA" id="ARBA00022670"/>
    </source>
</evidence>
<evidence type="ECO:0000256" key="6">
    <source>
        <dbReference type="ARBA" id="ARBA00023049"/>
    </source>
</evidence>
<keyword evidence="7" id="KW-1133">Transmembrane helix</keyword>
<dbReference type="InterPro" id="IPR051156">
    <property type="entry name" value="Mito/Outer_Membr_Metalloprot"/>
</dbReference>
<dbReference type="GO" id="GO:0004222">
    <property type="term" value="F:metalloendopeptidase activity"/>
    <property type="evidence" value="ECO:0007669"/>
    <property type="project" value="InterPro"/>
</dbReference>
<dbReference type="GO" id="GO:0051603">
    <property type="term" value="P:proteolysis involved in protein catabolic process"/>
    <property type="evidence" value="ECO:0007669"/>
    <property type="project" value="TreeGrafter"/>
</dbReference>
<dbReference type="Pfam" id="PF01435">
    <property type="entry name" value="Peptidase_M48"/>
    <property type="match status" value="1"/>
</dbReference>
<keyword evidence="5" id="KW-0862">Zinc</keyword>
<keyword evidence="7" id="KW-0812">Transmembrane</keyword>
<evidence type="ECO:0000259" key="8">
    <source>
        <dbReference type="Pfam" id="PF01435"/>
    </source>
</evidence>
<dbReference type="Gene3D" id="3.30.2010.10">
    <property type="entry name" value="Metalloproteases ('zincins'), catalytic domain"/>
    <property type="match status" value="1"/>
</dbReference>
<dbReference type="InterPro" id="IPR001915">
    <property type="entry name" value="Peptidase_M48"/>
</dbReference>
<dbReference type="PANTHER" id="PTHR22726">
    <property type="entry name" value="METALLOENDOPEPTIDASE OMA1"/>
    <property type="match status" value="1"/>
</dbReference>
<evidence type="ECO:0000256" key="3">
    <source>
        <dbReference type="ARBA" id="ARBA00022723"/>
    </source>
</evidence>
<dbReference type="CDD" id="cd07331">
    <property type="entry name" value="M48C_Oma1_like"/>
    <property type="match status" value="1"/>
</dbReference>
<feature type="domain" description="Peptidase M48" evidence="8">
    <location>
        <begin position="132"/>
        <end position="310"/>
    </location>
</feature>
<dbReference type="PANTHER" id="PTHR22726:SF1">
    <property type="entry name" value="METALLOENDOPEPTIDASE OMA1, MITOCHONDRIAL"/>
    <property type="match status" value="1"/>
</dbReference>
<accession>A0A160TZY7</accession>
<evidence type="ECO:0000256" key="5">
    <source>
        <dbReference type="ARBA" id="ARBA00022833"/>
    </source>
</evidence>
<name>A0A160TZY7_9ZZZZ</name>
<organism evidence="9">
    <name type="scientific">hydrothermal vent metagenome</name>
    <dbReference type="NCBI Taxonomy" id="652676"/>
    <lineage>
        <taxon>unclassified sequences</taxon>
        <taxon>metagenomes</taxon>
        <taxon>ecological metagenomes</taxon>
    </lineage>
</organism>
<evidence type="ECO:0000313" key="9">
    <source>
        <dbReference type="EMBL" id="CUS55834.1"/>
    </source>
</evidence>
<protein>
    <submittedName>
        <fullName evidence="9">Zn-dependent protease with chaperone function</fullName>
    </submittedName>
</protein>
<feature type="transmembrane region" description="Helical" evidence="7">
    <location>
        <begin position="21"/>
        <end position="39"/>
    </location>
</feature>
<reference evidence="9" key="1">
    <citation type="submission" date="2015-10" db="EMBL/GenBank/DDBJ databases">
        <authorList>
            <person name="Gilbert D.G."/>
        </authorList>
    </citation>
    <scope>NUCLEOTIDE SEQUENCE</scope>
</reference>